<evidence type="ECO:0000256" key="1">
    <source>
        <dbReference type="SAM" id="Phobius"/>
    </source>
</evidence>
<sequence>MGILAILVAAAGSWIFGAVWYMALSKPWMKAAEVKTGTDGKPLGGALPFIISFIVMIIVAGFMRHIFAMAGIDTVGKGLTSGLGIGLFFIAPWTLINNAYAGRPYLLSVIDGGYSVFGCAIIGIVLTLFG</sequence>
<dbReference type="Pfam" id="PF08570">
    <property type="entry name" value="DUF1761"/>
    <property type="match status" value="1"/>
</dbReference>
<keyword evidence="3" id="KW-1185">Reference proteome</keyword>
<dbReference type="Proteomes" id="UP000756530">
    <property type="component" value="Unassembled WGS sequence"/>
</dbReference>
<keyword evidence="1" id="KW-1133">Transmembrane helix</keyword>
<protein>
    <submittedName>
        <fullName evidence="2">DUF1761 domain-containing protein</fullName>
    </submittedName>
</protein>
<comment type="caution">
    <text evidence="2">The sequence shown here is derived from an EMBL/GenBank/DDBJ whole genome shotgun (WGS) entry which is preliminary data.</text>
</comment>
<feature type="transmembrane region" description="Helical" evidence="1">
    <location>
        <begin position="43"/>
        <end position="63"/>
    </location>
</feature>
<reference evidence="2 3" key="1">
    <citation type="submission" date="2021-05" db="EMBL/GenBank/DDBJ databases">
        <title>Culturable bacteria isolated from Daya Bay.</title>
        <authorList>
            <person name="Zheng W."/>
            <person name="Yu S."/>
            <person name="Huang Y."/>
        </authorList>
    </citation>
    <scope>NUCLEOTIDE SEQUENCE [LARGE SCALE GENOMIC DNA]</scope>
    <source>
        <strain evidence="2 3">DP4N28-5</strain>
    </source>
</reference>
<proteinExistence type="predicted"/>
<evidence type="ECO:0000313" key="2">
    <source>
        <dbReference type="EMBL" id="MBV7379916.1"/>
    </source>
</evidence>
<gene>
    <name evidence="2" type="ORF">KJP28_13370</name>
</gene>
<accession>A0ABS6T5V1</accession>
<dbReference type="InterPro" id="IPR013879">
    <property type="entry name" value="DUF1761"/>
</dbReference>
<feature type="transmembrane region" description="Helical" evidence="1">
    <location>
        <begin position="105"/>
        <end position="129"/>
    </location>
</feature>
<name>A0ABS6T5V1_9RHOB</name>
<feature type="transmembrane region" description="Helical" evidence="1">
    <location>
        <begin position="75"/>
        <end position="93"/>
    </location>
</feature>
<keyword evidence="1" id="KW-0472">Membrane</keyword>
<dbReference type="EMBL" id="JAHUZE010000003">
    <property type="protein sequence ID" value="MBV7379916.1"/>
    <property type="molecule type" value="Genomic_DNA"/>
</dbReference>
<organism evidence="2 3">
    <name type="scientific">Maritimibacter dapengensis</name>
    <dbReference type="NCBI Taxonomy" id="2836868"/>
    <lineage>
        <taxon>Bacteria</taxon>
        <taxon>Pseudomonadati</taxon>
        <taxon>Pseudomonadota</taxon>
        <taxon>Alphaproteobacteria</taxon>
        <taxon>Rhodobacterales</taxon>
        <taxon>Roseobacteraceae</taxon>
        <taxon>Maritimibacter</taxon>
    </lineage>
</organism>
<keyword evidence="1" id="KW-0812">Transmembrane</keyword>
<feature type="transmembrane region" description="Helical" evidence="1">
    <location>
        <begin position="5"/>
        <end position="23"/>
    </location>
</feature>
<dbReference type="RefSeq" id="WP_218393116.1">
    <property type="nucleotide sequence ID" value="NZ_JAHUZE010000003.1"/>
</dbReference>
<evidence type="ECO:0000313" key="3">
    <source>
        <dbReference type="Proteomes" id="UP000756530"/>
    </source>
</evidence>